<name>A0A1Q2U2M4_9CAUD</name>
<evidence type="ECO:0000313" key="1">
    <source>
        <dbReference type="EMBL" id="BAW98215.1"/>
    </source>
</evidence>
<evidence type="ECO:0000313" key="2">
    <source>
        <dbReference type="Proteomes" id="UP000221243"/>
    </source>
</evidence>
<sequence>MSIKRPFCFVGLKEFLEKEIASLNEPSKHARIHELYEEYSIPFGERLLAYLKSTDIASRYLHDAYGLDFRKNAEGRWEVLLNEMVCELLHFKDPGRLVLDMRPKQK</sequence>
<keyword evidence="2" id="KW-1185">Reference proteome</keyword>
<accession>A0A1Q2U2M4</accession>
<organism evidence="1 2">
    <name type="scientific">Vibrio phage pTD1</name>
    <dbReference type="NCBI Taxonomy" id="1938577"/>
    <lineage>
        <taxon>Viruses</taxon>
        <taxon>Duplodnaviria</taxon>
        <taxon>Heunggongvirae</taxon>
        <taxon>Uroviricota</taxon>
        <taxon>Caudoviricetes</taxon>
        <taxon>Chimalliviridae</taxon>
        <taxon>Gorgonvirinae</taxon>
        <taxon>Tidunavirus</taxon>
        <taxon>Tidunavirus pTD1</taxon>
    </lineage>
</organism>
<dbReference type="Proteomes" id="UP000221243">
    <property type="component" value="Segment"/>
</dbReference>
<reference evidence="1 2" key="1">
    <citation type="submission" date="2017-01" db="EMBL/GenBank/DDBJ databases">
        <title>Complete Genome Sequence of Vibrio Parahaemolyticus Bacteriophage pTD1.</title>
        <authorList>
            <person name="Midorikawa Y."/>
            <person name="Sano M."/>
        </authorList>
    </citation>
    <scope>NUCLEOTIDE SEQUENCE [LARGE SCALE GENOMIC DNA]</scope>
    <source>
        <strain evidence="1">PTD1</strain>
    </source>
</reference>
<protein>
    <submittedName>
        <fullName evidence="1">Uncharacterized protein</fullName>
    </submittedName>
</protein>
<dbReference type="RefSeq" id="YP_009599293.1">
    <property type="nucleotide sequence ID" value="NC_041916.1"/>
</dbReference>
<dbReference type="EMBL" id="AP017972">
    <property type="protein sequence ID" value="BAW98215.1"/>
    <property type="molecule type" value="Genomic_DNA"/>
</dbReference>
<dbReference type="KEGG" id="vg:40075022"/>
<dbReference type="OrthoDB" id="28493at10239"/>
<proteinExistence type="predicted"/>
<dbReference type="GeneID" id="40075022"/>